<name>A0A9X0MB12_BACCE</name>
<feature type="transmembrane region" description="Helical" evidence="5">
    <location>
        <begin position="30"/>
        <end position="50"/>
    </location>
</feature>
<feature type="transmembrane region" description="Helical" evidence="5">
    <location>
        <begin position="323"/>
        <end position="343"/>
    </location>
</feature>
<feature type="transmembrane region" description="Helical" evidence="5">
    <location>
        <begin position="350"/>
        <end position="368"/>
    </location>
</feature>
<dbReference type="InterPro" id="IPR007016">
    <property type="entry name" value="O-antigen_ligase-rel_domated"/>
</dbReference>
<dbReference type="InterPro" id="IPR051533">
    <property type="entry name" value="WaaL-like"/>
</dbReference>
<feature type="transmembrane region" description="Helical" evidence="5">
    <location>
        <begin position="204"/>
        <end position="233"/>
    </location>
</feature>
<evidence type="ECO:0000256" key="4">
    <source>
        <dbReference type="ARBA" id="ARBA00023136"/>
    </source>
</evidence>
<reference evidence="7 8" key="1">
    <citation type="submission" date="2015-12" db="EMBL/GenBank/DDBJ databases">
        <title>Bacillus cereus Group isolate.</title>
        <authorList>
            <person name="Kovac J."/>
        </authorList>
    </citation>
    <scope>NUCLEOTIDE SEQUENCE [LARGE SCALE GENOMIC DNA]</scope>
    <source>
        <strain evidence="7 8">FSL K6-0073</strain>
    </source>
</reference>
<evidence type="ECO:0000256" key="5">
    <source>
        <dbReference type="SAM" id="Phobius"/>
    </source>
</evidence>
<dbReference type="GO" id="GO:0016020">
    <property type="term" value="C:membrane"/>
    <property type="evidence" value="ECO:0007669"/>
    <property type="project" value="UniProtKB-SubCell"/>
</dbReference>
<evidence type="ECO:0000313" key="8">
    <source>
        <dbReference type="Proteomes" id="UP000075476"/>
    </source>
</evidence>
<evidence type="ECO:0000256" key="3">
    <source>
        <dbReference type="ARBA" id="ARBA00022989"/>
    </source>
</evidence>
<comment type="caution">
    <text evidence="7">The sequence shown here is derived from an EMBL/GenBank/DDBJ whole genome shotgun (WGS) entry which is preliminary data.</text>
</comment>
<feature type="transmembrane region" description="Helical" evidence="5">
    <location>
        <begin position="245"/>
        <end position="267"/>
    </location>
</feature>
<evidence type="ECO:0000259" key="6">
    <source>
        <dbReference type="Pfam" id="PF04932"/>
    </source>
</evidence>
<organism evidence="7 8">
    <name type="scientific">Bacillus cereus</name>
    <dbReference type="NCBI Taxonomy" id="1396"/>
    <lineage>
        <taxon>Bacteria</taxon>
        <taxon>Bacillati</taxon>
        <taxon>Bacillota</taxon>
        <taxon>Bacilli</taxon>
        <taxon>Bacillales</taxon>
        <taxon>Bacillaceae</taxon>
        <taxon>Bacillus</taxon>
        <taxon>Bacillus cereus group</taxon>
    </lineage>
</organism>
<comment type="subcellular location">
    <subcellularLocation>
        <location evidence="1">Membrane</location>
        <topology evidence="1">Multi-pass membrane protein</topology>
    </subcellularLocation>
</comment>
<accession>A0A9X0MB12</accession>
<feature type="domain" description="O-antigen ligase-related" evidence="6">
    <location>
        <begin position="206"/>
        <end position="332"/>
    </location>
</feature>
<dbReference type="AlphaFoldDB" id="A0A9X0MB12"/>
<dbReference type="Pfam" id="PF04932">
    <property type="entry name" value="Wzy_C"/>
    <property type="match status" value="1"/>
</dbReference>
<dbReference type="PANTHER" id="PTHR37422">
    <property type="entry name" value="TEICHURONIC ACID BIOSYNTHESIS PROTEIN TUAE"/>
    <property type="match status" value="1"/>
</dbReference>
<evidence type="ECO:0000256" key="2">
    <source>
        <dbReference type="ARBA" id="ARBA00022692"/>
    </source>
</evidence>
<evidence type="ECO:0000256" key="1">
    <source>
        <dbReference type="ARBA" id="ARBA00004141"/>
    </source>
</evidence>
<dbReference type="Proteomes" id="UP000075476">
    <property type="component" value="Unassembled WGS sequence"/>
</dbReference>
<dbReference type="PANTHER" id="PTHR37422:SF13">
    <property type="entry name" value="LIPOPOLYSACCHARIDE BIOSYNTHESIS PROTEIN PA4999-RELATED"/>
    <property type="match status" value="1"/>
</dbReference>
<feature type="transmembrane region" description="Helical" evidence="5">
    <location>
        <begin position="89"/>
        <end position="111"/>
    </location>
</feature>
<evidence type="ECO:0000313" key="7">
    <source>
        <dbReference type="EMBL" id="KXY28287.1"/>
    </source>
</evidence>
<feature type="transmembrane region" description="Helical" evidence="5">
    <location>
        <begin position="7"/>
        <end position="24"/>
    </location>
</feature>
<protein>
    <recommendedName>
        <fullName evidence="6">O-antigen ligase-related domain-containing protein</fullName>
    </recommendedName>
</protein>
<feature type="transmembrane region" description="Helical" evidence="5">
    <location>
        <begin position="62"/>
        <end position="83"/>
    </location>
</feature>
<feature type="transmembrane region" description="Helical" evidence="5">
    <location>
        <begin position="123"/>
        <end position="143"/>
    </location>
</feature>
<gene>
    <name evidence="7" type="ORF">AT268_15795</name>
</gene>
<keyword evidence="3 5" id="KW-1133">Transmembrane helix</keyword>
<keyword evidence="2 5" id="KW-0812">Transmembrane</keyword>
<keyword evidence="4 5" id="KW-0472">Membrane</keyword>
<dbReference type="EMBL" id="LOMO01000252">
    <property type="protein sequence ID" value="KXY28287.1"/>
    <property type="molecule type" value="Genomic_DNA"/>
</dbReference>
<sequence>MVMNKLIIYGVFLSSFFFIVGNRFNNTYIYPSGILCFMYIAYTLLNLLKVGSLRVNLPKRELTLILFLITYMLFTFFIGLYIGLENKSIYKVFFDNLYIFTFILMLTTFSWTDDFSMKLSKMVSYSFIAMGLIGIFLYIKGIYGLGIRFSSPYFTVFDENTMMHYFSEVRFQSVFSQKTKYAFYCLTGMFILKTNSHLDVKIRWIGIIILAINVVLTNSIMSLGAMVVLMVTFIEYKKINKYFRYLIVLVTILGAIICSFIVFNYTADVRDLSSWGSRKYIWEGALDLLRQHPNGVIDNWYLYKINIYFQGAHNVFLNEFLDYGIIGGGLFLIIYCLIFYNLFKISKETIGFFLVTTILFMVDNILYWEIVPVFWLSYLIVKINLTNNRPHQI</sequence>
<proteinExistence type="predicted"/>